<dbReference type="PANTHER" id="PTHR47691:SF3">
    <property type="entry name" value="HTH-TYPE TRANSCRIPTIONAL REGULATOR RV0890C-RELATED"/>
    <property type="match status" value="1"/>
</dbReference>
<dbReference type="PROSITE" id="PS51755">
    <property type="entry name" value="OMPR_PHOB"/>
    <property type="match status" value="1"/>
</dbReference>
<feature type="domain" description="OmpR/PhoB-type" evidence="4">
    <location>
        <begin position="6"/>
        <end position="104"/>
    </location>
</feature>
<dbReference type="InterPro" id="IPR027417">
    <property type="entry name" value="P-loop_NTPase"/>
</dbReference>
<dbReference type="CDD" id="cd00383">
    <property type="entry name" value="trans_reg_C"/>
    <property type="match status" value="1"/>
</dbReference>
<dbReference type="PANTHER" id="PTHR47691">
    <property type="entry name" value="REGULATOR-RELATED"/>
    <property type="match status" value="1"/>
</dbReference>
<dbReference type="InterPro" id="IPR011990">
    <property type="entry name" value="TPR-like_helical_dom_sf"/>
</dbReference>
<gene>
    <name evidence="5" type="ORF">MA20_45855</name>
</gene>
<dbReference type="InterPro" id="IPR019734">
    <property type="entry name" value="TPR_rpt"/>
</dbReference>
<dbReference type="EMBL" id="JRPN01000062">
    <property type="protein sequence ID" value="KGT73212.1"/>
    <property type="molecule type" value="Genomic_DNA"/>
</dbReference>
<dbReference type="GO" id="GO:0000160">
    <property type="term" value="P:phosphorelay signal transduction system"/>
    <property type="evidence" value="ECO:0007669"/>
    <property type="project" value="InterPro"/>
</dbReference>
<evidence type="ECO:0000259" key="4">
    <source>
        <dbReference type="PROSITE" id="PS51755"/>
    </source>
</evidence>
<dbReference type="GO" id="GO:0003677">
    <property type="term" value="F:DNA binding"/>
    <property type="evidence" value="ECO:0007669"/>
    <property type="project" value="UniProtKB-UniRule"/>
</dbReference>
<evidence type="ECO:0000256" key="1">
    <source>
        <dbReference type="ARBA" id="ARBA00023125"/>
    </source>
</evidence>
<feature type="DNA-binding region" description="OmpR/PhoB-type" evidence="3">
    <location>
        <begin position="6"/>
        <end position="104"/>
    </location>
</feature>
<dbReference type="Gene3D" id="1.10.10.10">
    <property type="entry name" value="Winged helix-like DNA-binding domain superfamily/Winged helix DNA-binding domain"/>
    <property type="match status" value="1"/>
</dbReference>
<evidence type="ECO:0000313" key="5">
    <source>
        <dbReference type="EMBL" id="KGT73212.1"/>
    </source>
</evidence>
<dbReference type="InterPro" id="IPR016032">
    <property type="entry name" value="Sig_transdc_resp-reg_C-effctor"/>
</dbReference>
<dbReference type="PROSITE" id="PS50005">
    <property type="entry name" value="TPR"/>
    <property type="match status" value="1"/>
</dbReference>
<dbReference type="InterPro" id="IPR036388">
    <property type="entry name" value="WH-like_DNA-bd_sf"/>
</dbReference>
<keyword evidence="1 3" id="KW-0238">DNA-binding</keyword>
<evidence type="ECO:0000256" key="3">
    <source>
        <dbReference type="PROSITE-ProRule" id="PRU01091"/>
    </source>
</evidence>
<keyword evidence="2" id="KW-0802">TPR repeat</keyword>
<dbReference type="Proteomes" id="UP000030377">
    <property type="component" value="Unassembled WGS sequence"/>
</dbReference>
<evidence type="ECO:0000313" key="6">
    <source>
        <dbReference type="Proteomes" id="UP000030377"/>
    </source>
</evidence>
<dbReference type="SUPFAM" id="SSF46894">
    <property type="entry name" value="C-terminal effector domain of the bipartite response regulators"/>
    <property type="match status" value="1"/>
</dbReference>
<dbReference type="InterPro" id="IPR058852">
    <property type="entry name" value="HTH_77"/>
</dbReference>
<dbReference type="SUPFAM" id="SSF52540">
    <property type="entry name" value="P-loop containing nucleoside triphosphate hydrolases"/>
    <property type="match status" value="1"/>
</dbReference>
<protein>
    <recommendedName>
        <fullName evidence="4">OmpR/PhoB-type domain-containing protein</fullName>
    </recommendedName>
</protein>
<reference evidence="5 6" key="1">
    <citation type="submission" date="2014-09" db="EMBL/GenBank/DDBJ databases">
        <title>Draft genome of Bradyrhizobium japonicum Is-34.</title>
        <authorList>
            <person name="Tsurumaru H."/>
            <person name="Yamakawa T."/>
            <person name="Hashimoto S."/>
            <person name="Okizaki K."/>
            <person name="Kanesaki Y."/>
            <person name="Yoshikawa H."/>
            <person name="Yajima S."/>
        </authorList>
    </citation>
    <scope>NUCLEOTIDE SEQUENCE [LARGE SCALE GENOMIC DNA]</scope>
    <source>
        <strain evidence="5 6">Is-34</strain>
    </source>
</reference>
<proteinExistence type="predicted"/>
<sequence>MGSSRAIRFRFGPFELNVSERSLSKAGQILPLGGRAYDILIALLENASEVVPKSELIARVWPDVTVEEGSLRVHLSALRKTLGDGQFGNKYIANIQGRGYRFIAPVTPLPAALDSGNASSGLSNLPPALGRMVGRSKVVLEIQRLLQTDQRLTTILGAGGIGKTTVALSVGHAALADFSGAVFFVDLSTVSDNEQVIGAVASAVGLVPQPADLKEALLNFLSARKALVILDSCEHLIDGSAEIADYIARNTPAIYILATSRETLRVPGECVFRLCPLDCPPEQPQPTASEVLAYPAARLFAERVSARRGSFSLSDDEAPMVAEICRKLDGVALAIELAAGRAAVFGVGNTLARLGSRIDLLKFGRRTANPRHQTLKATLDWSHDHLSEAERIVLRRVAIFIGPFSLEAACTVAEQEGIDRSEIEGTVANLVNKSLIVAWPSYRRMLYRLLDTTRSYALEKLAASGEHNSMAARHANHLSRSLEDSRDNLLDLESGRPASAIQHYLGDVRAALEWSFGPGGNGSAAIRLAAAASRLFLAKSLFVECRDWMEKAIDRIAADCDPRDQMEVHASLALSLMFTAGNSEKVRDAFNTALAFAERRDDSYQQLRLLSGLSMYLHRTIDAAGSLEVARRAESVANKTGSPEDAALADSMLGAAYYMLADHVRAPKYLERALHRSPASRRFNATQYLFDLRTTSLFNLTRSHWFAGNLDRAANYAERTIAEAERSDHPIALCRALMLTMPFYFWIDDLRQVEPKLSALELTAEKYSLEPFRAVATGLRGRYLVRVGQTGDGMSHLRDGLEKLQILRYEMLVTDFVSELALGLAKQNERAEALALIDGSIATQLGSNRPLHLPALLLAKGSVFVCGESQQLGLAAECFGEAMTLAGQQSALSFELRAGLELARLWIDWGQTRKAHDLIGAIYGRFTEGFETPDLMSARRVLEQTRVRARQAG</sequence>
<comment type="caution">
    <text evidence="5">The sequence shown here is derived from an EMBL/GenBank/DDBJ whole genome shotgun (WGS) entry which is preliminary data.</text>
</comment>
<dbReference type="Pfam" id="PF25872">
    <property type="entry name" value="HTH_77"/>
    <property type="match status" value="1"/>
</dbReference>
<dbReference type="Gene3D" id="1.25.40.10">
    <property type="entry name" value="Tetratricopeptide repeat domain"/>
    <property type="match status" value="1"/>
</dbReference>
<evidence type="ECO:0000256" key="2">
    <source>
        <dbReference type="PROSITE-ProRule" id="PRU00339"/>
    </source>
</evidence>
<dbReference type="Gene3D" id="3.40.50.300">
    <property type="entry name" value="P-loop containing nucleotide triphosphate hydrolases"/>
    <property type="match status" value="1"/>
</dbReference>
<dbReference type="AlphaFoldDB" id="A0A0A3XFK2"/>
<dbReference type="SMART" id="SM00862">
    <property type="entry name" value="Trans_reg_C"/>
    <property type="match status" value="1"/>
</dbReference>
<dbReference type="InterPro" id="IPR001867">
    <property type="entry name" value="OmpR/PhoB-type_DNA-bd"/>
</dbReference>
<dbReference type="Pfam" id="PF00486">
    <property type="entry name" value="Trans_reg_C"/>
    <property type="match status" value="1"/>
</dbReference>
<organism evidence="5 6">
    <name type="scientific">Bradyrhizobium japonicum</name>
    <dbReference type="NCBI Taxonomy" id="375"/>
    <lineage>
        <taxon>Bacteria</taxon>
        <taxon>Pseudomonadati</taxon>
        <taxon>Pseudomonadota</taxon>
        <taxon>Alphaproteobacteria</taxon>
        <taxon>Hyphomicrobiales</taxon>
        <taxon>Nitrobacteraceae</taxon>
        <taxon>Bradyrhizobium</taxon>
    </lineage>
</organism>
<accession>A0A0A3XFK2</accession>
<dbReference type="SUPFAM" id="SSF48452">
    <property type="entry name" value="TPR-like"/>
    <property type="match status" value="1"/>
</dbReference>
<dbReference type="GO" id="GO:0006355">
    <property type="term" value="P:regulation of DNA-templated transcription"/>
    <property type="evidence" value="ECO:0007669"/>
    <property type="project" value="InterPro"/>
</dbReference>
<name>A0A0A3XFK2_BRAJP</name>
<feature type="repeat" description="TPR" evidence="2">
    <location>
        <begin position="647"/>
        <end position="680"/>
    </location>
</feature>